<dbReference type="GO" id="GO:0009307">
    <property type="term" value="P:DNA restriction-modification system"/>
    <property type="evidence" value="ECO:0007669"/>
    <property type="project" value="UniProtKB-KW"/>
</dbReference>
<dbReference type="Gene3D" id="3.90.220.20">
    <property type="entry name" value="DNA methylase specificity domains"/>
    <property type="match status" value="2"/>
</dbReference>
<keyword evidence="6" id="KW-1185">Reference proteome</keyword>
<evidence type="ECO:0000256" key="2">
    <source>
        <dbReference type="ARBA" id="ARBA00022747"/>
    </source>
</evidence>
<feature type="domain" description="Type I restriction modification DNA specificity" evidence="4">
    <location>
        <begin position="75"/>
        <end position="180"/>
    </location>
</feature>
<gene>
    <name evidence="5" type="ORF">GCM10017581_071210</name>
</gene>
<evidence type="ECO:0000256" key="3">
    <source>
        <dbReference type="ARBA" id="ARBA00023125"/>
    </source>
</evidence>
<dbReference type="CDD" id="cd17521">
    <property type="entry name" value="RMtype1_S_Sau13435ORF2165P_TRD2-CR2_like"/>
    <property type="match status" value="1"/>
</dbReference>
<dbReference type="RefSeq" id="WP_261961790.1">
    <property type="nucleotide sequence ID" value="NZ_BAAAXA010000001.1"/>
</dbReference>
<proteinExistence type="inferred from homology"/>
<dbReference type="Proteomes" id="UP001143480">
    <property type="component" value="Unassembled WGS sequence"/>
</dbReference>
<dbReference type="Gene3D" id="1.10.287.1120">
    <property type="entry name" value="Bipartite methylase S protein"/>
    <property type="match status" value="1"/>
</dbReference>
<comment type="caution">
    <text evidence="5">The sequence shown here is derived from an EMBL/GenBank/DDBJ whole genome shotgun (WGS) entry which is preliminary data.</text>
</comment>
<name>A0A9W6KRK6_9ACTN</name>
<protein>
    <recommendedName>
        <fullName evidence="4">Type I restriction modification DNA specificity domain-containing protein</fullName>
    </recommendedName>
</protein>
<evidence type="ECO:0000256" key="1">
    <source>
        <dbReference type="ARBA" id="ARBA00010923"/>
    </source>
</evidence>
<dbReference type="InterPro" id="IPR052021">
    <property type="entry name" value="Type-I_RS_S_subunit"/>
</dbReference>
<accession>A0A9W6KRK6</accession>
<dbReference type="PANTHER" id="PTHR30408:SF12">
    <property type="entry name" value="TYPE I RESTRICTION ENZYME MJAVIII SPECIFICITY SUBUNIT"/>
    <property type="match status" value="1"/>
</dbReference>
<dbReference type="Pfam" id="PF01420">
    <property type="entry name" value="Methylase_S"/>
    <property type="match status" value="2"/>
</dbReference>
<dbReference type="EMBL" id="BSFP01000056">
    <property type="protein sequence ID" value="GLL05374.1"/>
    <property type="molecule type" value="Genomic_DNA"/>
</dbReference>
<dbReference type="PANTHER" id="PTHR30408">
    <property type="entry name" value="TYPE-1 RESTRICTION ENZYME ECOKI SPECIFICITY PROTEIN"/>
    <property type="match status" value="1"/>
</dbReference>
<dbReference type="AlphaFoldDB" id="A0A9W6KRK6"/>
<dbReference type="SUPFAM" id="SSF116734">
    <property type="entry name" value="DNA methylase specificity domain"/>
    <property type="match status" value="2"/>
</dbReference>
<reference evidence="5" key="1">
    <citation type="journal article" date="2014" name="Int. J. Syst. Evol. Microbiol.">
        <title>Complete genome sequence of Corynebacterium casei LMG S-19264T (=DSM 44701T), isolated from a smear-ripened cheese.</title>
        <authorList>
            <consortium name="US DOE Joint Genome Institute (JGI-PGF)"/>
            <person name="Walter F."/>
            <person name="Albersmeier A."/>
            <person name="Kalinowski J."/>
            <person name="Ruckert C."/>
        </authorList>
    </citation>
    <scope>NUCLEOTIDE SEQUENCE</scope>
    <source>
        <strain evidence="5">VKM Ac-1321</strain>
    </source>
</reference>
<feature type="domain" description="Type I restriction modification DNA specificity" evidence="4">
    <location>
        <begin position="223"/>
        <end position="400"/>
    </location>
</feature>
<dbReference type="CDD" id="cd17249">
    <property type="entry name" value="RMtype1_S_EcoR124I-TRD2-CR2_like"/>
    <property type="match status" value="1"/>
</dbReference>
<dbReference type="GO" id="GO:0003677">
    <property type="term" value="F:DNA binding"/>
    <property type="evidence" value="ECO:0007669"/>
    <property type="project" value="UniProtKB-KW"/>
</dbReference>
<evidence type="ECO:0000313" key="5">
    <source>
        <dbReference type="EMBL" id="GLL05374.1"/>
    </source>
</evidence>
<evidence type="ECO:0000313" key="6">
    <source>
        <dbReference type="Proteomes" id="UP001143480"/>
    </source>
</evidence>
<sequence length="440" mass="48106">MSVTLSAVADAKSLPAGWATGVLSDYIVRPEYGYTDSASDDPSGTKFLRITDIQDGQVDWSTVPYCDCPAEVLASKRLMPGDVVVARIGATTGKSFYIESTPEEAVFASYLIRLRAKRDVFLPRYLYYYMQSDAYWTHIDQHKGDRLKGGVNIGVLESLPVVVPPLPYQARIVALLDIVLAAGRFEAMCEARTVELGRAVLSELFTYGLRGEDLKETGIGEMPVSWNPRPIKDLCSIWSGGTPRKSDPAFWEGDIPWVSGKDLKAAVLDNAIDHLSEEGIEAGSRLAPEDAVLLLVRGMGLAKDLPVAVISRPMAFNQDVKALVSRGEVSGRFLREAIYAGKDRLLHQIARSAHGTMTLNLNDIETFEIACPKDSTEASEIVTIRELIDAKANLHKRKAQLLADVLGSLLEELLAGALRLDDFDLDVLPASEQGLEEAIV</sequence>
<dbReference type="InterPro" id="IPR044946">
    <property type="entry name" value="Restrct_endonuc_typeI_TRD_sf"/>
</dbReference>
<evidence type="ECO:0000259" key="4">
    <source>
        <dbReference type="Pfam" id="PF01420"/>
    </source>
</evidence>
<comment type="similarity">
    <text evidence="1">Belongs to the type-I restriction system S methylase family.</text>
</comment>
<organism evidence="5 6">
    <name type="scientific">Dactylosporangium matsuzakiense</name>
    <dbReference type="NCBI Taxonomy" id="53360"/>
    <lineage>
        <taxon>Bacteria</taxon>
        <taxon>Bacillati</taxon>
        <taxon>Actinomycetota</taxon>
        <taxon>Actinomycetes</taxon>
        <taxon>Micromonosporales</taxon>
        <taxon>Micromonosporaceae</taxon>
        <taxon>Dactylosporangium</taxon>
    </lineage>
</organism>
<keyword evidence="3" id="KW-0238">DNA-binding</keyword>
<keyword evidence="2" id="KW-0680">Restriction system</keyword>
<reference evidence="5" key="2">
    <citation type="submission" date="2023-01" db="EMBL/GenBank/DDBJ databases">
        <authorList>
            <person name="Sun Q."/>
            <person name="Evtushenko L."/>
        </authorList>
    </citation>
    <scope>NUCLEOTIDE SEQUENCE</scope>
    <source>
        <strain evidence="5">VKM Ac-1321</strain>
    </source>
</reference>
<dbReference type="InterPro" id="IPR000055">
    <property type="entry name" value="Restrct_endonuc_typeI_TRD"/>
</dbReference>